<dbReference type="Pfam" id="PF00271">
    <property type="entry name" value="Helicase_C"/>
    <property type="match status" value="1"/>
</dbReference>
<dbReference type="EMBL" id="MCGE01000056">
    <property type="protein sequence ID" value="ORZ01881.1"/>
    <property type="molecule type" value="Genomic_DNA"/>
</dbReference>
<evidence type="ECO:0000256" key="6">
    <source>
        <dbReference type="ARBA" id="ARBA00022840"/>
    </source>
</evidence>
<keyword evidence="12" id="KW-1185">Reference proteome</keyword>
<evidence type="ECO:0000256" key="8">
    <source>
        <dbReference type="SAM" id="MobiDB-lite"/>
    </source>
</evidence>
<dbReference type="InterPro" id="IPR002464">
    <property type="entry name" value="DNA/RNA_helicase_DEAH_CS"/>
</dbReference>
<dbReference type="GO" id="GO:0000390">
    <property type="term" value="P:spliceosomal complex disassembly"/>
    <property type="evidence" value="ECO:0007669"/>
    <property type="project" value="TreeGrafter"/>
</dbReference>
<dbReference type="InterPro" id="IPR011545">
    <property type="entry name" value="DEAD/DEAH_box_helicase_dom"/>
</dbReference>
<keyword evidence="2" id="KW-0507">mRNA processing</keyword>
<dbReference type="PANTHER" id="PTHR18934">
    <property type="entry name" value="ATP-DEPENDENT RNA HELICASE"/>
    <property type="match status" value="1"/>
</dbReference>
<accession>A0A1X2HRA6</accession>
<dbReference type="GO" id="GO:0003724">
    <property type="term" value="F:RNA helicase activity"/>
    <property type="evidence" value="ECO:0007669"/>
    <property type="project" value="UniProtKB-EC"/>
</dbReference>
<dbReference type="GO" id="GO:0071013">
    <property type="term" value="C:catalytic step 2 spliceosome"/>
    <property type="evidence" value="ECO:0007669"/>
    <property type="project" value="TreeGrafter"/>
</dbReference>
<evidence type="ECO:0000256" key="5">
    <source>
        <dbReference type="ARBA" id="ARBA00022806"/>
    </source>
</evidence>
<dbReference type="PROSITE" id="PS00690">
    <property type="entry name" value="DEAH_ATP_HELICASE"/>
    <property type="match status" value="1"/>
</dbReference>
<sequence length="797" mass="90515">MFDTIQQQREALPTFEYKQDLIDAIREYSILVIIGETGSGKTTQIPQYILEGLDVKRIGVTQPRSLIISVSSITLVAKRVSEEQNVKLGTTVGYTIRFDDCTNEDTRLKYMTDGVLLREATLDPMLMQYSVVIIDEAHERTLETDVLLGLLKQTHKLRPDLKILIMSATLQVEKFSDFFNGCPLFAIPGRTFPVQTIYVPDAKRITALQSSFVDLAIDTTWHIHTTHHEDDDGEGGILVFLTGQHDIEKACKMLKEKSNSLSTKNNRHRLPHLDIYPLYASLETWNQKAVFASAPRGTRKVVFATNVAQTSVTIPGIRYVVDAGFVKEKSHDTTTGMDALLVTEISQATAIQRAGRAGRTGPGKVYRLYKEESFEAMRVNSIPEIQRSSLLSTVLGLKKRGIIDVLHFPFLDPPDANLVKTALKHLYLLGAIDDVGRLTPLGDQMSGFPLSPFLSRVLVASAVTFGCSYEVVTIASLLAGEMDLFKTPSLRDRSGARLSQEDMDLARVDAEECKLRFAHHSGDHLTYLNVWNTWRRYKKDRSKQRKWCNENYIHGKVLETALRVREQLMQVMEKLELPITHGPRVKNQQKRRHRRKETDKGDGDGDSSNKDSSDKDDEVDAVPILKSFLTGYFSNIANKGTHRHVFSHYSPDKHFLMDGGDSHTSGSLMALHLHPLCSFSDMLDQHKIRYRDLDWVMYMHVTYTSKAVMNGVSKIVWDWVKKSEGLTRLQRLPKTRLNGEDRPDVEEMESEKVAPDDEENAITQRHEQVKAVADKQKRRAEEIEQIRQRALSRRRLQ</sequence>
<dbReference type="InterPro" id="IPR007502">
    <property type="entry name" value="Helicase-assoc_dom"/>
</dbReference>
<comment type="caution">
    <text evidence="11">The sequence shown here is derived from an EMBL/GenBank/DDBJ whole genome shotgun (WGS) entry which is preliminary data.</text>
</comment>
<gene>
    <name evidence="11" type="ORF">BCR42DRAFT_339080</name>
</gene>
<dbReference type="Pfam" id="PF21010">
    <property type="entry name" value="HA2_C"/>
    <property type="match status" value="1"/>
</dbReference>
<dbReference type="InterPro" id="IPR001650">
    <property type="entry name" value="Helicase_C-like"/>
</dbReference>
<evidence type="ECO:0000256" key="2">
    <source>
        <dbReference type="ARBA" id="ARBA00022664"/>
    </source>
</evidence>
<organism evidence="11 12">
    <name type="scientific">Absidia repens</name>
    <dbReference type="NCBI Taxonomy" id="90262"/>
    <lineage>
        <taxon>Eukaryota</taxon>
        <taxon>Fungi</taxon>
        <taxon>Fungi incertae sedis</taxon>
        <taxon>Mucoromycota</taxon>
        <taxon>Mucoromycotina</taxon>
        <taxon>Mucoromycetes</taxon>
        <taxon>Mucorales</taxon>
        <taxon>Cunninghamellaceae</taxon>
        <taxon>Absidia</taxon>
    </lineage>
</organism>
<feature type="domain" description="Helicase C-terminal" evidence="10">
    <location>
        <begin position="218"/>
        <end position="401"/>
    </location>
</feature>
<reference evidence="11 12" key="1">
    <citation type="submission" date="2016-07" db="EMBL/GenBank/DDBJ databases">
        <title>Pervasive Adenine N6-methylation of Active Genes in Fungi.</title>
        <authorList>
            <consortium name="DOE Joint Genome Institute"/>
            <person name="Mondo S.J."/>
            <person name="Dannebaum R.O."/>
            <person name="Kuo R.C."/>
            <person name="Labutti K."/>
            <person name="Haridas S."/>
            <person name="Kuo A."/>
            <person name="Salamov A."/>
            <person name="Ahrendt S.R."/>
            <person name="Lipzen A."/>
            <person name="Sullivan W."/>
            <person name="Andreopoulos W.B."/>
            <person name="Clum A."/>
            <person name="Lindquist E."/>
            <person name="Daum C."/>
            <person name="Ramamoorthy G.K."/>
            <person name="Gryganskyi A."/>
            <person name="Culley D."/>
            <person name="Magnuson J.K."/>
            <person name="James T.Y."/>
            <person name="O'Malley M.A."/>
            <person name="Stajich J.E."/>
            <person name="Spatafora J.W."/>
            <person name="Visel A."/>
            <person name="Grigoriev I.V."/>
        </authorList>
    </citation>
    <scope>NUCLEOTIDE SEQUENCE [LARGE SCALE GENOMIC DNA]</scope>
    <source>
        <strain evidence="11 12">NRRL 1336</strain>
    </source>
</reference>
<dbReference type="FunFam" id="3.40.50.300:FF:000615">
    <property type="entry name" value="pre-mRNA-splicing factor ATP-dependent RNA helicase DEAH7"/>
    <property type="match status" value="1"/>
</dbReference>
<evidence type="ECO:0000256" key="4">
    <source>
        <dbReference type="ARBA" id="ARBA00022801"/>
    </source>
</evidence>
<feature type="compositionally biased region" description="Basic residues" evidence="8">
    <location>
        <begin position="583"/>
        <end position="595"/>
    </location>
</feature>
<dbReference type="Pfam" id="PF00270">
    <property type="entry name" value="DEAD"/>
    <property type="match status" value="1"/>
</dbReference>
<feature type="compositionally biased region" description="Basic and acidic residues" evidence="8">
    <location>
        <begin position="596"/>
        <end position="613"/>
    </location>
</feature>
<evidence type="ECO:0000313" key="12">
    <source>
        <dbReference type="Proteomes" id="UP000193560"/>
    </source>
</evidence>
<proteinExistence type="predicted"/>
<dbReference type="GO" id="GO:0005524">
    <property type="term" value="F:ATP binding"/>
    <property type="evidence" value="ECO:0007669"/>
    <property type="project" value="UniProtKB-KW"/>
</dbReference>
<feature type="region of interest" description="Disordered" evidence="8">
    <location>
        <begin position="734"/>
        <end position="778"/>
    </location>
</feature>
<name>A0A1X2HRA6_9FUNG</name>
<evidence type="ECO:0000256" key="3">
    <source>
        <dbReference type="ARBA" id="ARBA00022741"/>
    </source>
</evidence>
<dbReference type="PANTHER" id="PTHR18934:SF85">
    <property type="entry name" value="ATP-DEPENDENT RNA HELICASE DHX8"/>
    <property type="match status" value="1"/>
</dbReference>
<dbReference type="PROSITE" id="PS51194">
    <property type="entry name" value="HELICASE_CTER"/>
    <property type="match status" value="1"/>
</dbReference>
<keyword evidence="5" id="KW-0347">Helicase</keyword>
<dbReference type="InterPro" id="IPR027417">
    <property type="entry name" value="P-loop_NTPase"/>
</dbReference>
<feature type="region of interest" description="Disordered" evidence="8">
    <location>
        <begin position="579"/>
        <end position="617"/>
    </location>
</feature>
<evidence type="ECO:0000313" key="11">
    <source>
        <dbReference type="EMBL" id="ORZ01881.1"/>
    </source>
</evidence>
<dbReference type="CDD" id="cd18791">
    <property type="entry name" value="SF2_C_RHA"/>
    <property type="match status" value="1"/>
</dbReference>
<evidence type="ECO:0000256" key="7">
    <source>
        <dbReference type="ARBA" id="ARBA00047984"/>
    </source>
</evidence>
<evidence type="ECO:0000256" key="1">
    <source>
        <dbReference type="ARBA" id="ARBA00012552"/>
    </source>
</evidence>
<dbReference type="Pfam" id="PF04408">
    <property type="entry name" value="WHD_HA2"/>
    <property type="match status" value="1"/>
</dbReference>
<dbReference type="SMART" id="SM00490">
    <property type="entry name" value="HELICc"/>
    <property type="match status" value="1"/>
</dbReference>
<dbReference type="Proteomes" id="UP000193560">
    <property type="component" value="Unassembled WGS sequence"/>
</dbReference>
<dbReference type="SUPFAM" id="SSF52540">
    <property type="entry name" value="P-loop containing nucleoside triphosphate hydrolases"/>
    <property type="match status" value="1"/>
</dbReference>
<feature type="compositionally biased region" description="Basic and acidic residues" evidence="8">
    <location>
        <begin position="764"/>
        <end position="778"/>
    </location>
</feature>
<dbReference type="EC" id="3.6.4.13" evidence="1"/>
<dbReference type="SMART" id="SM00487">
    <property type="entry name" value="DEXDc"/>
    <property type="match status" value="1"/>
</dbReference>
<dbReference type="SMART" id="SM00847">
    <property type="entry name" value="HA2"/>
    <property type="match status" value="1"/>
</dbReference>
<dbReference type="PROSITE" id="PS51192">
    <property type="entry name" value="HELICASE_ATP_BIND_1"/>
    <property type="match status" value="1"/>
</dbReference>
<feature type="domain" description="Helicase ATP-binding" evidence="9">
    <location>
        <begin position="22"/>
        <end position="188"/>
    </location>
</feature>
<dbReference type="InterPro" id="IPR014001">
    <property type="entry name" value="Helicase_ATP-bd"/>
</dbReference>
<evidence type="ECO:0000259" key="10">
    <source>
        <dbReference type="PROSITE" id="PS51194"/>
    </source>
</evidence>
<dbReference type="Gene3D" id="1.20.120.1080">
    <property type="match status" value="1"/>
</dbReference>
<keyword evidence="4 11" id="KW-0378">Hydrolase</keyword>
<comment type="catalytic activity">
    <reaction evidence="7">
        <text>ATP + H2O = ADP + phosphate + H(+)</text>
        <dbReference type="Rhea" id="RHEA:13065"/>
        <dbReference type="ChEBI" id="CHEBI:15377"/>
        <dbReference type="ChEBI" id="CHEBI:15378"/>
        <dbReference type="ChEBI" id="CHEBI:30616"/>
        <dbReference type="ChEBI" id="CHEBI:43474"/>
        <dbReference type="ChEBI" id="CHEBI:456216"/>
        <dbReference type="EC" id="3.6.4.13"/>
    </reaction>
</comment>
<dbReference type="STRING" id="90262.A0A1X2HRA6"/>
<protein>
    <recommendedName>
        <fullName evidence="1">RNA helicase</fullName>
        <ecNumber evidence="1">3.6.4.13</ecNumber>
    </recommendedName>
</protein>
<dbReference type="InterPro" id="IPR048333">
    <property type="entry name" value="HA2_WH"/>
</dbReference>
<keyword evidence="6" id="KW-0067">ATP-binding</keyword>
<dbReference type="Gene3D" id="3.40.50.300">
    <property type="entry name" value="P-loop containing nucleotide triphosphate hydrolases"/>
    <property type="match status" value="2"/>
</dbReference>
<dbReference type="OrthoDB" id="10253254at2759"/>
<dbReference type="GO" id="GO:0003723">
    <property type="term" value="F:RNA binding"/>
    <property type="evidence" value="ECO:0007669"/>
    <property type="project" value="TreeGrafter"/>
</dbReference>
<evidence type="ECO:0000259" key="9">
    <source>
        <dbReference type="PROSITE" id="PS51192"/>
    </source>
</evidence>
<dbReference type="AlphaFoldDB" id="A0A1X2HRA6"/>
<keyword evidence="3" id="KW-0547">Nucleotide-binding</keyword>
<dbReference type="GO" id="GO:0016787">
    <property type="term" value="F:hydrolase activity"/>
    <property type="evidence" value="ECO:0007669"/>
    <property type="project" value="UniProtKB-KW"/>
</dbReference>